<reference evidence="4 5" key="1">
    <citation type="journal article" date="2019" name="Mol. Ecol. Resour.">
        <title>Improving Illumina assemblies with Hi-C and long reads: an example with the North African dromedary.</title>
        <authorList>
            <person name="Elbers J.P."/>
            <person name="Rogers M.F."/>
            <person name="Perelman P.L."/>
            <person name="Proskuryakova A.A."/>
            <person name="Serdyukova N.A."/>
            <person name="Johnson W.E."/>
            <person name="Horin P."/>
            <person name="Corander J."/>
            <person name="Murphy D."/>
            <person name="Burger P.A."/>
        </authorList>
    </citation>
    <scope>NUCLEOTIDE SEQUENCE [LARGE SCALE GENOMIC DNA]</scope>
    <source>
        <strain evidence="4">Drom800</strain>
        <tissue evidence="4">Blood</tissue>
    </source>
</reference>
<evidence type="ECO:0000313" key="4">
    <source>
        <dbReference type="EMBL" id="KAB1267152.1"/>
    </source>
</evidence>
<dbReference type="Proteomes" id="UP000299084">
    <property type="component" value="Unassembled WGS sequence"/>
</dbReference>
<dbReference type="EMBL" id="JWIN03000015">
    <property type="protein sequence ID" value="KAB1267152.1"/>
    <property type="molecule type" value="Genomic_DNA"/>
</dbReference>
<dbReference type="InterPro" id="IPR041012">
    <property type="entry name" value="GEN_chromo"/>
</dbReference>
<accession>A0A5N4D7T3</accession>
<dbReference type="Pfam" id="PF00752">
    <property type="entry name" value="XPG_N"/>
    <property type="match status" value="1"/>
</dbReference>
<dbReference type="GO" id="GO:0017108">
    <property type="term" value="F:5'-flap endonuclease activity"/>
    <property type="evidence" value="ECO:0007669"/>
    <property type="project" value="TreeGrafter"/>
</dbReference>
<evidence type="ECO:0000256" key="1">
    <source>
        <dbReference type="SAM" id="MobiDB-lite"/>
    </source>
</evidence>
<dbReference type="PANTHER" id="PTHR11081:SF70">
    <property type="entry name" value="FLAP ENDONUCLEASE GEN HOMOLOG 1"/>
    <property type="match status" value="1"/>
</dbReference>
<dbReference type="AlphaFoldDB" id="A0A5N4D7T3"/>
<dbReference type="Gene3D" id="3.40.50.1010">
    <property type="entry name" value="5'-nuclease"/>
    <property type="match status" value="1"/>
</dbReference>
<feature type="domain" description="XPG-I" evidence="2">
    <location>
        <begin position="122"/>
        <end position="197"/>
    </location>
</feature>
<dbReference type="Pfam" id="PF18704">
    <property type="entry name" value="Chromo_2"/>
    <property type="match status" value="1"/>
</dbReference>
<keyword evidence="4" id="KW-0255">Endonuclease</keyword>
<dbReference type="CDD" id="cd09869">
    <property type="entry name" value="PIN_GEN1"/>
    <property type="match status" value="1"/>
</dbReference>
<keyword evidence="4" id="KW-0540">Nuclease</keyword>
<dbReference type="SMART" id="SM00485">
    <property type="entry name" value="XPGN"/>
    <property type="match status" value="1"/>
</dbReference>
<dbReference type="PRINTS" id="PR00853">
    <property type="entry name" value="XPGRADSUPER"/>
</dbReference>
<dbReference type="InterPro" id="IPR029060">
    <property type="entry name" value="PIN-like_dom_sf"/>
</dbReference>
<feature type="domain" description="XPG N-terminal" evidence="3">
    <location>
        <begin position="1"/>
        <end position="96"/>
    </location>
</feature>
<comment type="caution">
    <text evidence="4">The sequence shown here is derived from an EMBL/GenBank/DDBJ whole genome shotgun (WGS) entry which is preliminary data.</text>
</comment>
<dbReference type="FunFam" id="3.40.50.1010:FF:000024">
    <property type="entry name" value="flap endonuclease GEN homolog 1"/>
    <property type="match status" value="1"/>
</dbReference>
<name>A0A5N4D7T3_CAMDR</name>
<dbReference type="InterPro" id="IPR006085">
    <property type="entry name" value="XPG_DNA_repair_N"/>
</dbReference>
<dbReference type="InterPro" id="IPR006084">
    <property type="entry name" value="XPG/Rad2"/>
</dbReference>
<evidence type="ECO:0000259" key="3">
    <source>
        <dbReference type="SMART" id="SM00485"/>
    </source>
</evidence>
<proteinExistence type="predicted"/>
<dbReference type="InterPro" id="IPR006086">
    <property type="entry name" value="XPG-I_dom"/>
</dbReference>
<dbReference type="STRING" id="9838.ENSCDRP00005006921"/>
<dbReference type="Pfam" id="PF00867">
    <property type="entry name" value="XPG_I"/>
    <property type="match status" value="1"/>
</dbReference>
<keyword evidence="4" id="KW-0378">Hydrolase</keyword>
<evidence type="ECO:0000259" key="2">
    <source>
        <dbReference type="SMART" id="SM00484"/>
    </source>
</evidence>
<dbReference type="SMART" id="SM00484">
    <property type="entry name" value="XPGI"/>
    <property type="match status" value="1"/>
</dbReference>
<feature type="region of interest" description="Disordered" evidence="1">
    <location>
        <begin position="666"/>
        <end position="699"/>
    </location>
</feature>
<keyword evidence="5" id="KW-1185">Reference proteome</keyword>
<protein>
    <submittedName>
        <fullName evidence="4">Flap endonuclease GEN-like protein 1</fullName>
    </submittedName>
</protein>
<dbReference type="GO" id="GO:0000400">
    <property type="term" value="F:four-way junction DNA binding"/>
    <property type="evidence" value="ECO:0007669"/>
    <property type="project" value="TreeGrafter"/>
</dbReference>
<dbReference type="PANTHER" id="PTHR11081">
    <property type="entry name" value="FLAP ENDONUCLEASE FAMILY MEMBER"/>
    <property type="match status" value="1"/>
</dbReference>
<sequence length="759" mass="85142">MGVNDLWQILEPVKEHVLLHSLSGKTIAVDLSLWVCEAQTVKKMIGTVMKPHLRNLFFRISYLTLMDVKLVFVMEGKPPKLKADVMSKRNQIRYGPSGKTCSQKTGRSHFKSVLKECLDMLECLGIPWVQAAGEAEAMCAYLNASGYADGCLTNDGDAFLYGAQTVYRNFTMNTKGVPGVGKEQALKLIKILNGQSLLQRKEKVYFGMGVHLRIMNIMDANYVKLIGIVNRMIMNTVVLVVQEFLMNKDKLVKEIRIIKTRIRNGVHCFEIEWEKPEHYAMEDEHGELVLQTIEEESLFEAAYPEIVAIYQKQKSEIKGKKQKGMKIKSKGSSLPESDTMMSFQSHTTFKPTCEIFSKQSSKLNLEIFPDSTVPQESISASLDTLLLPEEAPCLDRQEQLVSSLRPSATQQIKAVTAESSQPSTSSHSISTIADLHLSTIDWEGTSFSNSPAIPKNTFSHGPKSELETAIPDSFKNITEQLSRESEWYTTSTDKLLDWNLQKTAPEEHLLSGITGLHLQDLPLRERIHIKSSYPQNNVQPDVGLKTLSLLTVKEHCVANSSSDGLSHLSKDLLGINLQNESRNCRVLKGDQLFQENYKANTSIPYSLNNPIAGTSSVRTEPSNTAFNRSRKVDAQITEKIVMKKSVCLDRPSSEEESVPEFGKAKFTTRKMKQSSQQYSPAGFKKNDGNKLNNPKAHRKETEQCVQVYKTAGNEENSFPDAAKVSLSFLQCHKEKDNSGTYLDSPLPLSQRLKLRFQNT</sequence>
<gene>
    <name evidence="4" type="ORF">Cadr_000017817</name>
</gene>
<evidence type="ECO:0000313" key="5">
    <source>
        <dbReference type="Proteomes" id="UP000299084"/>
    </source>
</evidence>
<organism evidence="4 5">
    <name type="scientific">Camelus dromedarius</name>
    <name type="common">Dromedary</name>
    <name type="synonym">Arabian camel</name>
    <dbReference type="NCBI Taxonomy" id="9838"/>
    <lineage>
        <taxon>Eukaryota</taxon>
        <taxon>Metazoa</taxon>
        <taxon>Chordata</taxon>
        <taxon>Craniata</taxon>
        <taxon>Vertebrata</taxon>
        <taxon>Euteleostomi</taxon>
        <taxon>Mammalia</taxon>
        <taxon>Eutheria</taxon>
        <taxon>Laurasiatheria</taxon>
        <taxon>Artiodactyla</taxon>
        <taxon>Tylopoda</taxon>
        <taxon>Camelidae</taxon>
        <taxon>Camelus</taxon>
    </lineage>
</organism>
<dbReference type="SUPFAM" id="SSF88723">
    <property type="entry name" value="PIN domain-like"/>
    <property type="match status" value="1"/>
</dbReference>